<gene>
    <name evidence="2" type="ORF">GCM10007209_37760</name>
</gene>
<accession>A0A830EAS2</accession>
<proteinExistence type="predicted"/>
<dbReference type="EMBL" id="BMCI01000010">
    <property type="protein sequence ID" value="GGC72283.1"/>
    <property type="molecule type" value="Genomic_DNA"/>
</dbReference>
<comment type="caution">
    <text evidence="2">The sequence shown here is derived from an EMBL/GenBank/DDBJ whole genome shotgun (WGS) entry which is preliminary data.</text>
</comment>
<reference evidence="2" key="2">
    <citation type="submission" date="2020-09" db="EMBL/GenBank/DDBJ databases">
        <authorList>
            <person name="Sun Q."/>
            <person name="Sedlacek I."/>
        </authorList>
    </citation>
    <scope>NUCLEOTIDE SEQUENCE</scope>
    <source>
        <strain evidence="2">CCM 7217</strain>
    </source>
</reference>
<sequence length="71" mass="8004">MSRDTRIAEACYQILGDLDCINPETEHQAQLIDEARATIRELAEDDKDRHGTTPSDELAAFLREKAEADDD</sequence>
<reference evidence="2" key="1">
    <citation type="journal article" date="2014" name="Int. J. Syst. Evol. Microbiol.">
        <title>Complete genome sequence of Corynebacterium casei LMG S-19264T (=DSM 44701T), isolated from a smear-ripened cheese.</title>
        <authorList>
            <consortium name="US DOE Joint Genome Institute (JGI-PGF)"/>
            <person name="Walter F."/>
            <person name="Albersmeier A."/>
            <person name="Kalinowski J."/>
            <person name="Ruckert C."/>
        </authorList>
    </citation>
    <scope>NUCLEOTIDE SEQUENCE</scope>
    <source>
        <strain evidence="2">CCM 7217</strain>
    </source>
</reference>
<evidence type="ECO:0000313" key="2">
    <source>
        <dbReference type="EMBL" id="GGC72283.1"/>
    </source>
</evidence>
<protein>
    <submittedName>
        <fullName evidence="2">Uncharacterized protein</fullName>
    </submittedName>
</protein>
<evidence type="ECO:0000313" key="3">
    <source>
        <dbReference type="Proteomes" id="UP000646833"/>
    </source>
</evidence>
<organism evidence="2 3">
    <name type="scientific">Haloferax sulfurifontis</name>
    <dbReference type="NCBI Taxonomy" id="255616"/>
    <lineage>
        <taxon>Archaea</taxon>
        <taxon>Methanobacteriati</taxon>
        <taxon>Methanobacteriota</taxon>
        <taxon>Stenosarchaea group</taxon>
        <taxon>Halobacteria</taxon>
        <taxon>Halobacteriales</taxon>
        <taxon>Haloferacaceae</taxon>
        <taxon>Haloferax</taxon>
    </lineage>
</organism>
<feature type="region of interest" description="Disordered" evidence="1">
    <location>
        <begin position="44"/>
        <end position="71"/>
    </location>
</feature>
<feature type="compositionally biased region" description="Basic and acidic residues" evidence="1">
    <location>
        <begin position="62"/>
        <end position="71"/>
    </location>
</feature>
<name>A0A830EAS2_9EURY</name>
<dbReference type="RefSeq" id="WP_007274037.1">
    <property type="nucleotide sequence ID" value="NZ_BMCI01000010.1"/>
</dbReference>
<evidence type="ECO:0000256" key="1">
    <source>
        <dbReference type="SAM" id="MobiDB-lite"/>
    </source>
</evidence>
<dbReference type="Proteomes" id="UP000646833">
    <property type="component" value="Unassembled WGS sequence"/>
</dbReference>
<dbReference type="AlphaFoldDB" id="A0A830EAS2"/>